<dbReference type="PANTHER" id="PTHR10050">
    <property type="entry name" value="DOLICHYL-PHOSPHATE-MANNOSE--PROTEIN MANNOSYLTRANSFERASE"/>
    <property type="match status" value="1"/>
</dbReference>
<keyword evidence="5 10" id="KW-0808">Transferase</keyword>
<feature type="transmembrane region" description="Helical" evidence="10">
    <location>
        <begin position="305"/>
        <end position="326"/>
    </location>
</feature>
<dbReference type="UniPathway" id="UPA00378"/>
<sequence length="548" mass="60539">MPASALVTRPRPARRDVTAADPSHPFGEAALRARLGVERTVRTHAHWLVPLLVTVLAAVMRFTNLSFPDRLIFDETYYPKDAYSLLLSGYERRWDEDVDAAFARGEAQPLDEAAYVVHPPLGKWLIGLGMLAFGPDNGLGWRFSAAVAGTVSVLLVTLVAQRMFRSVALGALAGLLLAVEGHHLVMSRIGLLDIFLSVFVLAGFGALLLDRDHGRRLLARRLAAQVSAYDAGTRSADPLASGPWLGWRPWRIVAGALLGAACAVKLSGLAFMAVFGLLTVLWDMEARRTAGIRDWLRAGVVKDGLLAFVAVVGTGAAVWLASWTGWFRSEDGYYRQWHADNPPEGPLAALVPGPLRSLIHYHQESFRFHEGLTSPHEYGSSPWTWPFMGRPVSYYYEGGEPGENGCPADAAQACSAAITDIANPVIWWTGLIAVLVCVAVLLRHRDWRAGALLAAYVAGQVVWFRWPERTMFFFYTVAYEPFLILMIVLALSLLLRRGHRPGPRWGGVLVAAYLAAATAVSLFFLPVWLGEQIPYSWWSLRMWFHSWI</sequence>
<proteinExistence type="inferred from homology"/>
<reference evidence="13 14" key="1">
    <citation type="submission" date="2020-08" db="EMBL/GenBank/DDBJ databases">
        <title>Sequencing the genomes of 1000 actinobacteria strains.</title>
        <authorList>
            <person name="Klenk H.-P."/>
        </authorList>
    </citation>
    <scope>NUCLEOTIDE SEQUENCE [LARGE SCALE GENOMIC DNA]</scope>
    <source>
        <strain evidence="13 14">DSM 19079</strain>
    </source>
</reference>
<evidence type="ECO:0000256" key="8">
    <source>
        <dbReference type="ARBA" id="ARBA00023136"/>
    </source>
</evidence>
<comment type="similarity">
    <text evidence="3 10">Belongs to the glycosyltransferase 39 family.</text>
</comment>
<dbReference type="InterPro" id="IPR032421">
    <property type="entry name" value="PMT_4TMC"/>
</dbReference>
<dbReference type="GO" id="GO:0012505">
    <property type="term" value="C:endomembrane system"/>
    <property type="evidence" value="ECO:0007669"/>
    <property type="project" value="UniProtKB-SubCell"/>
</dbReference>
<evidence type="ECO:0000313" key="14">
    <source>
        <dbReference type="Proteomes" id="UP000560081"/>
    </source>
</evidence>
<dbReference type="EMBL" id="JACHMC010000001">
    <property type="protein sequence ID" value="MBB4883309.1"/>
    <property type="molecule type" value="Genomic_DNA"/>
</dbReference>
<evidence type="ECO:0000256" key="1">
    <source>
        <dbReference type="ARBA" id="ARBA00004127"/>
    </source>
</evidence>
<dbReference type="InterPro" id="IPR003342">
    <property type="entry name" value="ArnT-like_N"/>
</dbReference>
<dbReference type="GO" id="GO:0005886">
    <property type="term" value="C:plasma membrane"/>
    <property type="evidence" value="ECO:0007669"/>
    <property type="project" value="UniProtKB-SubCell"/>
</dbReference>
<keyword evidence="10" id="KW-1003">Cell membrane</keyword>
<feature type="transmembrane region" description="Helical" evidence="10">
    <location>
        <begin position="252"/>
        <end position="284"/>
    </location>
</feature>
<feature type="domain" description="ArnT-like N-terminal" evidence="11">
    <location>
        <begin position="52"/>
        <end position="281"/>
    </location>
</feature>
<keyword evidence="4 10" id="KW-0328">Glycosyltransferase</keyword>
<dbReference type="OrthoDB" id="9776737at2"/>
<dbReference type="EC" id="2.4.1.-" evidence="10"/>
<dbReference type="AlphaFoldDB" id="A0A4Y8X2Q5"/>
<name>A0A4Y8X2Q5_9MICC</name>
<feature type="transmembrane region" description="Helical" evidence="10">
    <location>
        <begin position="425"/>
        <end position="442"/>
    </location>
</feature>
<accession>A0A4Y8X2Q5</accession>
<comment type="pathway">
    <text evidence="2 10">Protein modification; protein glycosylation.</text>
</comment>
<protein>
    <recommendedName>
        <fullName evidence="9 10">Polyprenol-phosphate-mannose--protein mannosyltransferase</fullName>
        <ecNumber evidence="10">2.4.1.-</ecNumber>
    </recommendedName>
</protein>
<dbReference type="RefSeq" id="WP_135028976.1">
    <property type="nucleotide sequence ID" value="NZ_BMLA01000002.1"/>
</dbReference>
<keyword evidence="6 10" id="KW-0812">Transmembrane</keyword>
<keyword evidence="7 10" id="KW-1133">Transmembrane helix</keyword>
<evidence type="ECO:0000259" key="12">
    <source>
        <dbReference type="Pfam" id="PF16192"/>
    </source>
</evidence>
<evidence type="ECO:0000256" key="9">
    <source>
        <dbReference type="ARBA" id="ARBA00093617"/>
    </source>
</evidence>
<dbReference type="Pfam" id="PF02366">
    <property type="entry name" value="PMT"/>
    <property type="match status" value="1"/>
</dbReference>
<keyword evidence="14" id="KW-1185">Reference proteome</keyword>
<feature type="transmembrane region" description="Helical" evidence="10">
    <location>
        <begin position="191"/>
        <end position="209"/>
    </location>
</feature>
<feature type="transmembrane region" description="Helical" evidence="10">
    <location>
        <begin position="139"/>
        <end position="157"/>
    </location>
</feature>
<dbReference type="Proteomes" id="UP000560081">
    <property type="component" value="Unassembled WGS sequence"/>
</dbReference>
<comment type="caution">
    <text evidence="13">The sequence shown here is derived from an EMBL/GenBank/DDBJ whole genome shotgun (WGS) entry which is preliminary data.</text>
</comment>
<feature type="transmembrane region" description="Helical" evidence="10">
    <location>
        <begin position="472"/>
        <end position="495"/>
    </location>
</feature>
<feature type="transmembrane region" description="Helical" evidence="10">
    <location>
        <begin position="45"/>
        <end position="63"/>
    </location>
</feature>
<gene>
    <name evidence="13" type="ORF">BJ976_001660</name>
</gene>
<evidence type="ECO:0000256" key="6">
    <source>
        <dbReference type="ARBA" id="ARBA00022692"/>
    </source>
</evidence>
<evidence type="ECO:0000313" key="13">
    <source>
        <dbReference type="EMBL" id="MBB4883309.1"/>
    </source>
</evidence>
<evidence type="ECO:0000256" key="3">
    <source>
        <dbReference type="ARBA" id="ARBA00007222"/>
    </source>
</evidence>
<organism evidence="13 14">
    <name type="scientific">Micrococcus flavus</name>
    <dbReference type="NCBI Taxonomy" id="384602"/>
    <lineage>
        <taxon>Bacteria</taxon>
        <taxon>Bacillati</taxon>
        <taxon>Actinomycetota</taxon>
        <taxon>Actinomycetes</taxon>
        <taxon>Micrococcales</taxon>
        <taxon>Micrococcaceae</taxon>
        <taxon>Micrococcus</taxon>
    </lineage>
</organism>
<evidence type="ECO:0000256" key="10">
    <source>
        <dbReference type="RuleBase" id="RU367007"/>
    </source>
</evidence>
<evidence type="ECO:0000259" key="11">
    <source>
        <dbReference type="Pfam" id="PF02366"/>
    </source>
</evidence>
<feature type="transmembrane region" description="Helical" evidence="10">
    <location>
        <begin position="163"/>
        <end position="179"/>
    </location>
</feature>
<dbReference type="PANTHER" id="PTHR10050:SF46">
    <property type="entry name" value="PROTEIN O-MANNOSYL-TRANSFERASE 2"/>
    <property type="match status" value="1"/>
</dbReference>
<dbReference type="GO" id="GO:0004169">
    <property type="term" value="F:dolichyl-phosphate-mannose-protein mannosyltransferase activity"/>
    <property type="evidence" value="ECO:0007669"/>
    <property type="project" value="UniProtKB-UniRule"/>
</dbReference>
<dbReference type="Pfam" id="PF16192">
    <property type="entry name" value="PMT_4TMC"/>
    <property type="match status" value="1"/>
</dbReference>
<dbReference type="InterPro" id="IPR027005">
    <property type="entry name" value="PMT-like"/>
</dbReference>
<evidence type="ECO:0000256" key="5">
    <source>
        <dbReference type="ARBA" id="ARBA00022679"/>
    </source>
</evidence>
<evidence type="ECO:0000256" key="2">
    <source>
        <dbReference type="ARBA" id="ARBA00004922"/>
    </source>
</evidence>
<comment type="function">
    <text evidence="10">Protein O-mannosyltransferase that catalyzes the transfer of a single mannose residue from a polyprenol phospho-mannosyl lipidic donor to the hydroxyl group of selected serine and threonine residues in acceptor proteins.</text>
</comment>
<keyword evidence="8 10" id="KW-0472">Membrane</keyword>
<comment type="subcellular location">
    <subcellularLocation>
        <location evidence="10">Cell membrane</location>
    </subcellularLocation>
    <subcellularLocation>
        <location evidence="1">Endomembrane system</location>
        <topology evidence="1">Multi-pass membrane protein</topology>
    </subcellularLocation>
</comment>
<feature type="domain" description="Protein O-mannosyl-transferase C-terminal four TM" evidence="12">
    <location>
        <begin position="355"/>
        <end position="485"/>
    </location>
</feature>
<evidence type="ECO:0000256" key="4">
    <source>
        <dbReference type="ARBA" id="ARBA00022676"/>
    </source>
</evidence>
<feature type="transmembrane region" description="Helical" evidence="10">
    <location>
        <begin position="507"/>
        <end position="529"/>
    </location>
</feature>
<evidence type="ECO:0000256" key="7">
    <source>
        <dbReference type="ARBA" id="ARBA00022989"/>
    </source>
</evidence>